<dbReference type="CDD" id="cd00082">
    <property type="entry name" value="HisKA"/>
    <property type="match status" value="1"/>
</dbReference>
<dbReference type="SUPFAM" id="SSF55874">
    <property type="entry name" value="ATPase domain of HSP90 chaperone/DNA topoisomerase II/histidine kinase"/>
    <property type="match status" value="1"/>
</dbReference>
<evidence type="ECO:0000256" key="1">
    <source>
        <dbReference type="ARBA" id="ARBA00022553"/>
    </source>
</evidence>
<evidence type="ECO:0000256" key="3">
    <source>
        <dbReference type="SAM" id="MobiDB-lite"/>
    </source>
</evidence>
<dbReference type="PANTHER" id="PTHR43719">
    <property type="entry name" value="TWO-COMPONENT HISTIDINE KINASE"/>
    <property type="match status" value="1"/>
</dbReference>
<dbReference type="Gene3D" id="1.10.287.130">
    <property type="match status" value="1"/>
</dbReference>
<dbReference type="SUPFAM" id="SSF47384">
    <property type="entry name" value="Homodimeric domain of signal transducing histidine kinase"/>
    <property type="match status" value="1"/>
</dbReference>
<feature type="region of interest" description="Disordered" evidence="3">
    <location>
        <begin position="1043"/>
        <end position="1067"/>
    </location>
</feature>
<dbReference type="Proteomes" id="UP000800094">
    <property type="component" value="Unassembled WGS sequence"/>
</dbReference>
<sequence>MLSGSTTQDKQSQLLSASLSTEPHHEDGVSLILDWTRFDIPNAPEFVKWLRSFDWSRTKIGPMGDWSAAVRQTMIAIVTNPKARCVYFGLDDPVMLYNEACSKLLGHRHPAAMGAAGAVGAGPAWTQKYEGIKEVWSLGVATESHDYYHPIPRGGLPLEEAYFSWSIMPIVDDSGRMVGVQKEFWETTTQVIHTRRERTIEQAEKMVTFGDTMSTYWTKMRAILDSSPEDFPFCLLYSAPQESQPVSASSFEDLVPKFITLEGTVGLDTKHPIAVRQISLTNPQYLLAKHFRTAWIKGKPVALSDKDHTLPERLRVPVHGRGHGSACRSAMACPIRRLDGPGSVGFLLFGLNPQRPYDDPYRSFIMQLMDKFVKAAAAILVPEEREKLKQQWQIARDQERVFTRLAEFASVGLAIYEPTGALRWKNPTFKDLTNVQGDTSVSRPHHLPIHPQDRQNFENTLLALSKDPDRKPYFQFRVQTDLSIPEEEAIKLPEKWRWLLAHASGELDDRRELIWVGIYVTDVTPHLQEQGQRLEDALETKRQSENFIDMTCHEMRNPLSAIIQSADGILATFDLKPPGPSASSSATVSEILGSRNANLDAGELQANIIDSAQTILLCAQHQKRIVDDILTLSKLDSNLLLIAPDRVRPTTLVERAISMYDAELADAGIGTSFTVHDSYHELDIDQVLLDPARLLQILINLLTNAIKFTRKENAKHISVVLGASKTPPLADATTVSFIPQRASRPDVLAGPEFGNGEIVYLQFDVCDTGKGLTAEEMKRLFQRFRQASAKTYSQYGGSGLGLFISRELTELQGGQIGVYSVPGQGSTFAFYVKARRPAPSEGQAPPDRSGDEAISGPPKHSIPECADAAALDTEEPRADSIAPQVPSDLHILLVEDNLINQKVTAQQLRKIGCTVHVANHGVECLDFLERSCYWRDTPAVISSATETAASTSSTTQTPLSVILLDQEMPVMDGLTCVRRIREMQRERKLTGHVPVIACTGNARREQVVSSLEAGMDEVVTKPFRINELLPRMYELVHKVRNKDPGPIATEAAPTYQSSPLDSSKISS</sequence>
<dbReference type="SMART" id="SM00388">
    <property type="entry name" value="HisKA"/>
    <property type="match status" value="1"/>
</dbReference>
<dbReference type="SMART" id="SM00448">
    <property type="entry name" value="REC"/>
    <property type="match status" value="1"/>
</dbReference>
<keyword evidence="1 2" id="KW-0597">Phosphoprotein</keyword>
<dbReference type="Pfam" id="PF00072">
    <property type="entry name" value="Response_reg"/>
    <property type="match status" value="1"/>
</dbReference>
<dbReference type="InterPro" id="IPR003594">
    <property type="entry name" value="HATPase_dom"/>
</dbReference>
<dbReference type="GeneID" id="54578820"/>
<dbReference type="InterPro" id="IPR036890">
    <property type="entry name" value="HATPase_C_sf"/>
</dbReference>
<evidence type="ECO:0000259" key="4">
    <source>
        <dbReference type="PROSITE" id="PS50109"/>
    </source>
</evidence>
<protein>
    <submittedName>
        <fullName evidence="6">Uncharacterized protein</fullName>
    </submittedName>
</protein>
<reference evidence="6" key="1">
    <citation type="journal article" date="2020" name="Stud. Mycol.">
        <title>101 Dothideomycetes genomes: a test case for predicting lifestyles and emergence of pathogens.</title>
        <authorList>
            <person name="Haridas S."/>
            <person name="Albert R."/>
            <person name="Binder M."/>
            <person name="Bloem J."/>
            <person name="Labutti K."/>
            <person name="Salamov A."/>
            <person name="Andreopoulos B."/>
            <person name="Baker S."/>
            <person name="Barry K."/>
            <person name="Bills G."/>
            <person name="Bluhm B."/>
            <person name="Cannon C."/>
            <person name="Castanera R."/>
            <person name="Culley D."/>
            <person name="Daum C."/>
            <person name="Ezra D."/>
            <person name="Gonzalez J."/>
            <person name="Henrissat B."/>
            <person name="Kuo A."/>
            <person name="Liang C."/>
            <person name="Lipzen A."/>
            <person name="Lutzoni F."/>
            <person name="Magnuson J."/>
            <person name="Mondo S."/>
            <person name="Nolan M."/>
            <person name="Ohm R."/>
            <person name="Pangilinan J."/>
            <person name="Park H.-J."/>
            <person name="Ramirez L."/>
            <person name="Alfaro M."/>
            <person name="Sun H."/>
            <person name="Tritt A."/>
            <person name="Yoshinaga Y."/>
            <person name="Zwiers L.-H."/>
            <person name="Turgeon B."/>
            <person name="Goodwin S."/>
            <person name="Spatafora J."/>
            <person name="Crous P."/>
            <person name="Grigoriev I."/>
        </authorList>
    </citation>
    <scope>NUCLEOTIDE SEQUENCE</scope>
    <source>
        <strain evidence="6">CBS 122368</strain>
    </source>
</reference>
<dbReference type="InterPro" id="IPR050956">
    <property type="entry name" value="2C_system_His_kinase"/>
</dbReference>
<dbReference type="OrthoDB" id="60033at2759"/>
<dbReference type="GO" id="GO:0000155">
    <property type="term" value="F:phosphorelay sensor kinase activity"/>
    <property type="evidence" value="ECO:0007669"/>
    <property type="project" value="InterPro"/>
</dbReference>
<dbReference type="PROSITE" id="PS50110">
    <property type="entry name" value="RESPONSE_REGULATORY"/>
    <property type="match status" value="1"/>
</dbReference>
<dbReference type="CDD" id="cd17546">
    <property type="entry name" value="REC_hyHK_CKI1_RcsC-like"/>
    <property type="match status" value="1"/>
</dbReference>
<dbReference type="InterPro" id="IPR035965">
    <property type="entry name" value="PAS-like_dom_sf"/>
</dbReference>
<dbReference type="InterPro" id="IPR004358">
    <property type="entry name" value="Sig_transdc_His_kin-like_C"/>
</dbReference>
<keyword evidence="7" id="KW-1185">Reference proteome</keyword>
<feature type="modified residue" description="4-aspartylphosphate" evidence="2">
    <location>
        <position position="965"/>
    </location>
</feature>
<dbReference type="InterPro" id="IPR011006">
    <property type="entry name" value="CheY-like_superfamily"/>
</dbReference>
<dbReference type="EMBL" id="ML987189">
    <property type="protein sequence ID" value="KAF2257313.1"/>
    <property type="molecule type" value="Genomic_DNA"/>
</dbReference>
<dbReference type="RefSeq" id="XP_033692317.1">
    <property type="nucleotide sequence ID" value="XM_033825490.1"/>
</dbReference>
<dbReference type="Gene3D" id="3.40.50.2300">
    <property type="match status" value="1"/>
</dbReference>
<proteinExistence type="predicted"/>
<evidence type="ECO:0000313" key="6">
    <source>
        <dbReference type="EMBL" id="KAF2257313.1"/>
    </source>
</evidence>
<dbReference type="Gene3D" id="3.30.450.20">
    <property type="entry name" value="PAS domain"/>
    <property type="match status" value="2"/>
</dbReference>
<organism evidence="6 7">
    <name type="scientific">Trematosphaeria pertusa</name>
    <dbReference type="NCBI Taxonomy" id="390896"/>
    <lineage>
        <taxon>Eukaryota</taxon>
        <taxon>Fungi</taxon>
        <taxon>Dikarya</taxon>
        <taxon>Ascomycota</taxon>
        <taxon>Pezizomycotina</taxon>
        <taxon>Dothideomycetes</taxon>
        <taxon>Pleosporomycetidae</taxon>
        <taxon>Pleosporales</taxon>
        <taxon>Massarineae</taxon>
        <taxon>Trematosphaeriaceae</taxon>
        <taxon>Trematosphaeria</taxon>
    </lineage>
</organism>
<dbReference type="SMART" id="SM00387">
    <property type="entry name" value="HATPase_c"/>
    <property type="match status" value="1"/>
</dbReference>
<feature type="region of interest" description="Disordered" evidence="3">
    <location>
        <begin position="1"/>
        <end position="21"/>
    </location>
</feature>
<feature type="region of interest" description="Disordered" evidence="3">
    <location>
        <begin position="836"/>
        <end position="863"/>
    </location>
</feature>
<dbReference type="InterPro" id="IPR003661">
    <property type="entry name" value="HisK_dim/P_dom"/>
</dbReference>
<dbReference type="PANTHER" id="PTHR43719:SF30">
    <property type="entry name" value="TWO-COMPONENT SYSTEM RESPONSE REGULATOR"/>
    <property type="match status" value="1"/>
</dbReference>
<dbReference type="SUPFAM" id="SSF52172">
    <property type="entry name" value="CheY-like"/>
    <property type="match status" value="1"/>
</dbReference>
<dbReference type="Pfam" id="PF02518">
    <property type="entry name" value="HATPase_c"/>
    <property type="match status" value="1"/>
</dbReference>
<feature type="domain" description="Response regulatory" evidence="5">
    <location>
        <begin position="890"/>
        <end position="1036"/>
    </location>
</feature>
<dbReference type="InterPro" id="IPR005467">
    <property type="entry name" value="His_kinase_dom"/>
</dbReference>
<dbReference type="InterPro" id="IPR036097">
    <property type="entry name" value="HisK_dim/P_sf"/>
</dbReference>
<dbReference type="InterPro" id="IPR001789">
    <property type="entry name" value="Sig_transdc_resp-reg_receiver"/>
</dbReference>
<feature type="compositionally biased region" description="Polar residues" evidence="3">
    <location>
        <begin position="1054"/>
        <end position="1067"/>
    </location>
</feature>
<feature type="domain" description="Histidine kinase" evidence="4">
    <location>
        <begin position="550"/>
        <end position="836"/>
    </location>
</feature>
<dbReference type="Gene3D" id="3.30.565.10">
    <property type="entry name" value="Histidine kinase-like ATPase, C-terminal domain"/>
    <property type="match status" value="1"/>
</dbReference>
<evidence type="ECO:0000313" key="7">
    <source>
        <dbReference type="Proteomes" id="UP000800094"/>
    </source>
</evidence>
<name>A0A6A6J786_9PLEO</name>
<dbReference type="AlphaFoldDB" id="A0A6A6J786"/>
<dbReference type="PRINTS" id="PR00344">
    <property type="entry name" value="BCTRLSENSOR"/>
</dbReference>
<dbReference type="PROSITE" id="PS50109">
    <property type="entry name" value="HIS_KIN"/>
    <property type="match status" value="1"/>
</dbReference>
<evidence type="ECO:0000256" key="2">
    <source>
        <dbReference type="PROSITE-ProRule" id="PRU00169"/>
    </source>
</evidence>
<evidence type="ECO:0000259" key="5">
    <source>
        <dbReference type="PROSITE" id="PS50110"/>
    </source>
</evidence>
<gene>
    <name evidence="6" type="ORF">BU26DRAFT_474139</name>
</gene>
<dbReference type="SUPFAM" id="SSF55785">
    <property type="entry name" value="PYP-like sensor domain (PAS domain)"/>
    <property type="match status" value="1"/>
</dbReference>
<accession>A0A6A6J786</accession>